<organism evidence="1">
    <name type="scientific">uncultured Caudovirales phage</name>
    <dbReference type="NCBI Taxonomy" id="2100421"/>
    <lineage>
        <taxon>Viruses</taxon>
        <taxon>Duplodnaviria</taxon>
        <taxon>Heunggongvirae</taxon>
        <taxon>Uroviricota</taxon>
        <taxon>Caudoviricetes</taxon>
        <taxon>Peduoviridae</taxon>
        <taxon>Maltschvirus</taxon>
        <taxon>Maltschvirus maltsch</taxon>
    </lineage>
</organism>
<accession>A0A6J5NN45</accession>
<dbReference type="EMBL" id="LR796671">
    <property type="protein sequence ID" value="CAB4158408.1"/>
    <property type="molecule type" value="Genomic_DNA"/>
</dbReference>
<proteinExistence type="predicted"/>
<protein>
    <submittedName>
        <fullName evidence="1">Uncharacterized protein</fullName>
    </submittedName>
</protein>
<reference evidence="1" key="1">
    <citation type="submission" date="2020-04" db="EMBL/GenBank/DDBJ databases">
        <authorList>
            <person name="Chiriac C."/>
            <person name="Salcher M."/>
            <person name="Ghai R."/>
            <person name="Kavagutti S V."/>
        </authorList>
    </citation>
    <scope>NUCLEOTIDE SEQUENCE</scope>
</reference>
<gene>
    <name evidence="1" type="ORF">UFOVP700_9</name>
</gene>
<evidence type="ECO:0000313" key="1">
    <source>
        <dbReference type="EMBL" id="CAB4158408.1"/>
    </source>
</evidence>
<name>A0A6J5NN45_9CAUD</name>
<sequence>MQVQTMTTNVDTVIEVRTGMTTEFRDARLHDLYERRDLLEFMYGQKWFNERVTEIHHEYWRCYTSDPNYRTRLAIEEYCWAEQHGYRP</sequence>